<keyword evidence="4 6" id="KW-1133">Transmembrane helix</keyword>
<evidence type="ECO:0000256" key="3">
    <source>
        <dbReference type="ARBA" id="ARBA00022692"/>
    </source>
</evidence>
<dbReference type="EMBL" id="JBHSXX010000001">
    <property type="protein sequence ID" value="MFC6868344.1"/>
    <property type="molecule type" value="Genomic_DNA"/>
</dbReference>
<dbReference type="NCBIfam" id="TIGR03954">
    <property type="entry name" value="integ_memb_HG"/>
    <property type="match status" value="1"/>
</dbReference>
<dbReference type="RefSeq" id="WP_345398418.1">
    <property type="nucleotide sequence ID" value="NZ_BAABLA010000028.1"/>
</dbReference>
<evidence type="ECO:0000313" key="8">
    <source>
        <dbReference type="EMBL" id="MFC6868344.1"/>
    </source>
</evidence>
<keyword evidence="3 6" id="KW-0812">Transmembrane</keyword>
<protein>
    <submittedName>
        <fullName evidence="8">DUF3817 domain-containing protein</fullName>
    </submittedName>
</protein>
<evidence type="ECO:0000256" key="2">
    <source>
        <dbReference type="ARBA" id="ARBA00022475"/>
    </source>
</evidence>
<keyword evidence="5 6" id="KW-0472">Membrane</keyword>
<proteinExistence type="predicted"/>
<evidence type="ECO:0000256" key="4">
    <source>
        <dbReference type="ARBA" id="ARBA00022989"/>
    </source>
</evidence>
<comment type="caution">
    <text evidence="8">The sequence shown here is derived from an EMBL/GenBank/DDBJ whole genome shotgun (WGS) entry which is preliminary data.</text>
</comment>
<feature type="transmembrane region" description="Helical" evidence="6">
    <location>
        <begin position="27"/>
        <end position="49"/>
    </location>
</feature>
<gene>
    <name evidence="8" type="ORF">ACFQGD_14465</name>
</gene>
<feature type="domain" description="DUF3817" evidence="7">
    <location>
        <begin position="22"/>
        <end position="108"/>
    </location>
</feature>
<organism evidence="8 9">
    <name type="scientific">Haloechinothrix salitolerans</name>
    <dbReference type="NCBI Taxonomy" id="926830"/>
    <lineage>
        <taxon>Bacteria</taxon>
        <taxon>Bacillati</taxon>
        <taxon>Actinomycetota</taxon>
        <taxon>Actinomycetes</taxon>
        <taxon>Pseudonocardiales</taxon>
        <taxon>Pseudonocardiaceae</taxon>
        <taxon>Haloechinothrix</taxon>
    </lineage>
</organism>
<keyword evidence="9" id="KW-1185">Reference proteome</keyword>
<feature type="transmembrane region" description="Helical" evidence="6">
    <location>
        <begin position="84"/>
        <end position="103"/>
    </location>
</feature>
<dbReference type="PANTHER" id="PTHR40077">
    <property type="entry name" value="MEMBRANE PROTEIN-RELATED"/>
    <property type="match status" value="1"/>
</dbReference>
<keyword evidence="2" id="KW-1003">Cell membrane</keyword>
<sequence>MTTSEQHDTTAATREGTLRPPLRRFRVAAFVTGIALLVLVVVMIIRYGFGNPTPSAIYSPIHGAIYMVYVALAVDLAIKARWTVWGTAAVLLAGCVPFVSFLAERKVTHRVQAHPAY</sequence>
<reference evidence="9" key="1">
    <citation type="journal article" date="2019" name="Int. J. Syst. Evol. Microbiol.">
        <title>The Global Catalogue of Microorganisms (GCM) 10K type strain sequencing project: providing services to taxonomists for standard genome sequencing and annotation.</title>
        <authorList>
            <consortium name="The Broad Institute Genomics Platform"/>
            <consortium name="The Broad Institute Genome Sequencing Center for Infectious Disease"/>
            <person name="Wu L."/>
            <person name="Ma J."/>
        </authorList>
    </citation>
    <scope>NUCLEOTIDE SEQUENCE [LARGE SCALE GENOMIC DNA]</scope>
    <source>
        <strain evidence="9">KCTC 32255</strain>
    </source>
</reference>
<name>A0ABW2C0G2_9PSEU</name>
<dbReference type="PANTHER" id="PTHR40077:SF2">
    <property type="entry name" value="MEMBRANE PROTEIN"/>
    <property type="match status" value="1"/>
</dbReference>
<comment type="subcellular location">
    <subcellularLocation>
        <location evidence="1">Cell membrane</location>
        <topology evidence="1">Multi-pass membrane protein</topology>
    </subcellularLocation>
</comment>
<evidence type="ECO:0000259" key="7">
    <source>
        <dbReference type="Pfam" id="PF12823"/>
    </source>
</evidence>
<evidence type="ECO:0000313" key="9">
    <source>
        <dbReference type="Proteomes" id="UP001596337"/>
    </source>
</evidence>
<dbReference type="Proteomes" id="UP001596337">
    <property type="component" value="Unassembled WGS sequence"/>
</dbReference>
<feature type="transmembrane region" description="Helical" evidence="6">
    <location>
        <begin position="56"/>
        <end position="78"/>
    </location>
</feature>
<evidence type="ECO:0000256" key="5">
    <source>
        <dbReference type="ARBA" id="ARBA00023136"/>
    </source>
</evidence>
<accession>A0ABW2C0G2</accession>
<evidence type="ECO:0000256" key="1">
    <source>
        <dbReference type="ARBA" id="ARBA00004651"/>
    </source>
</evidence>
<dbReference type="Pfam" id="PF12823">
    <property type="entry name" value="DUF3817"/>
    <property type="match status" value="1"/>
</dbReference>
<dbReference type="InterPro" id="IPR023845">
    <property type="entry name" value="DUF3817_TM"/>
</dbReference>
<evidence type="ECO:0000256" key="6">
    <source>
        <dbReference type="SAM" id="Phobius"/>
    </source>
</evidence>